<organism evidence="4 5">
    <name type="scientific">Schistosoma margrebowiei</name>
    <dbReference type="NCBI Taxonomy" id="48269"/>
    <lineage>
        <taxon>Eukaryota</taxon>
        <taxon>Metazoa</taxon>
        <taxon>Spiralia</taxon>
        <taxon>Lophotrochozoa</taxon>
        <taxon>Platyhelminthes</taxon>
        <taxon>Trematoda</taxon>
        <taxon>Digenea</taxon>
        <taxon>Strigeidida</taxon>
        <taxon>Schistosomatoidea</taxon>
        <taxon>Schistosomatidae</taxon>
        <taxon>Schistosoma</taxon>
    </lineage>
</organism>
<dbReference type="SUPFAM" id="SSF55486">
    <property type="entry name" value="Metalloproteases ('zincins'), catalytic domain"/>
    <property type="match status" value="1"/>
</dbReference>
<evidence type="ECO:0000313" key="5">
    <source>
        <dbReference type="WBParaSite" id="SMRG1_48610.1"/>
    </source>
</evidence>
<keyword evidence="2" id="KW-0472">Membrane</keyword>
<dbReference type="InterPro" id="IPR042089">
    <property type="entry name" value="Peptidase_M13_dom_2"/>
</dbReference>
<dbReference type="Pfam" id="PF05649">
    <property type="entry name" value="Peptidase_M13_N"/>
    <property type="match status" value="1"/>
</dbReference>
<keyword evidence="2" id="KW-0812">Transmembrane</keyword>
<dbReference type="InterPro" id="IPR008753">
    <property type="entry name" value="Peptidase_M13_N"/>
</dbReference>
<evidence type="ECO:0000256" key="2">
    <source>
        <dbReference type="SAM" id="Phobius"/>
    </source>
</evidence>
<sequence>MKIKHFNKQFSLKSINTTGNIDRIEFTSMYSGPPFAMASRQIENGLLDCKELLDSKMFYNITNSINNNCGTITTTPTPPPPPTTTNNNNSKNNKSYLSSGSKYECYHPLISSNEEQVYDNNNNLKSLPKRKLLTKQYKTIDVLMKPSINDELTTIKTSNKSVAFIECGNNKLDTIENVYHEPEYIQMKTKMKSIFDNLLHNRLYSCCKSNIKYNLCANLSDYIHANNRRKQMIIVIIVLSILLLIIIIITMIILYKLYDESSISPYTLSTSSSSSSPLRLSSELFNLEPLQSTLSTSLERIPNFNKQLNTSKVSSINPIEINNNNNNSNDNSSSTDQKCKIQKFCLNISCLQIASILAERLGRYNRPKIIINLLNNQCSMEDIDEIIKIFYIGDEFHLATHENSLYKFKQKRLSTLWSYVMNELQGYIIEDKKRPLFLWIEKLAYLFQHLIDQHIYKKNITNITMINTTTMMVNSTDDHRSTNVDHSDHKTFGHNKDKDIDHVNLLYKPSNNNNNNNNNNKQSIIHGNSSLIYHSIQLNKTRLIQPILTNNEVYSSFISSTMKMIQPNELETTINMSYKTELEQLNDLLQLGNIAFHGLDNVLINVQLNLRVPLFFSAWIERSHTPGLMDSLIPMLDNCEQPELPTYEELENYIKDKSKFFVTPSSSRLFNTSPLDSLASSSSSSSSSSSTPFLWNRVHELHNYIHHLGKLAWKARYSNIADQYLSDGSSKYLNFSGVLPVLYKLQKLNHHSQINRTNAHKMTIRELMQITQHTINFPRYLGKLTSRNHLTVMPRDMQVWVTNIDYYDKLGRVLQQTSFSELQDYITFAILHKYGGYVDQETAQLKNKFLKPYAESLGIDQVSYWPFLLDLASPGLQQILQSRWSSIQLSHAIKQFQNEILTPVQSIMIKLLNRSMPGTTKCYQLLNKISSMKIQLMSYNGHDSMGDFYSELKIQSKQSLLIQLVQFNNFLSQKAISTDLSKLIPDLGLSSGGSKLFQYIPNSNILEISLLLLQWPYFMPDLSIPRYLNVGYLWYSVTKIISALLTNERCLDVSIFYQGEHDEFDQYVRKFLLDSKFMDQWLTWSKTPKVFKSILAIEITGRIYKDYLSINHHNQPDSNLPGIFLTQKELFYQWIFQLICPGFDYANIITHNNVLLHSIEECDIIRTALKLSPTFRWFMECS</sequence>
<feature type="region of interest" description="Disordered" evidence="1">
    <location>
        <begin position="71"/>
        <end position="94"/>
    </location>
</feature>
<feature type="domain" description="Peptidase M13 N-terminal" evidence="3">
    <location>
        <begin position="756"/>
        <end position="914"/>
    </location>
</feature>
<accession>A0AA84ZUP9</accession>
<evidence type="ECO:0000313" key="4">
    <source>
        <dbReference type="Proteomes" id="UP000050790"/>
    </source>
</evidence>
<protein>
    <recommendedName>
        <fullName evidence="3">Peptidase M13 N-terminal domain-containing protein</fullName>
    </recommendedName>
</protein>
<reference evidence="5" key="1">
    <citation type="submission" date="2023-11" db="UniProtKB">
        <authorList>
            <consortium name="WormBaseParasite"/>
        </authorList>
    </citation>
    <scope>IDENTIFICATION</scope>
</reference>
<evidence type="ECO:0000259" key="3">
    <source>
        <dbReference type="Pfam" id="PF05649"/>
    </source>
</evidence>
<dbReference type="GO" id="GO:0006508">
    <property type="term" value="P:proteolysis"/>
    <property type="evidence" value="ECO:0007669"/>
    <property type="project" value="InterPro"/>
</dbReference>
<dbReference type="Proteomes" id="UP000050790">
    <property type="component" value="Unassembled WGS sequence"/>
</dbReference>
<feature type="compositionally biased region" description="Low complexity" evidence="1">
    <location>
        <begin position="84"/>
        <end position="94"/>
    </location>
</feature>
<dbReference type="AlphaFoldDB" id="A0AA84ZUP9"/>
<feature type="transmembrane region" description="Helical" evidence="2">
    <location>
        <begin position="232"/>
        <end position="255"/>
    </location>
</feature>
<keyword evidence="2" id="KW-1133">Transmembrane helix</keyword>
<dbReference type="WBParaSite" id="SMRG1_48610.1">
    <property type="protein sequence ID" value="SMRG1_48610.1"/>
    <property type="gene ID" value="SMRG1_48610"/>
</dbReference>
<dbReference type="Gene3D" id="1.10.1380.10">
    <property type="entry name" value="Neutral endopeptidase , domain2"/>
    <property type="match status" value="1"/>
</dbReference>
<proteinExistence type="predicted"/>
<name>A0AA84ZUP9_9TREM</name>
<evidence type="ECO:0000256" key="1">
    <source>
        <dbReference type="SAM" id="MobiDB-lite"/>
    </source>
</evidence>